<sequence length="307" mass="33278">MGVDLSGRVALVAGATRGAGRAVAVELARAGAFVYATGRSSRVAGPSDMDRPETIEETGDLIASAGGQGIALRVDHLDVGAVRGLVDRIRSEQGRLDVLVNDIFGGDRYAQWETPLWEHDLEGGLRMLRMGVETHIITAAVALPLILDTGEGLVVEMTDGTSEANSGDRPGVGFYYDYVKAGVDRLVRNFARELRDTEVAAVGVTPGWLRSERMLEGFGVTEDTWREFCRKEPSFGISESPTYVARGVTALAADHGRRQLAGQVVTSRQLADLYDVTDVDGSRPDCWGLIADHGWSEEDPEVIERYR</sequence>
<dbReference type="PANTHER" id="PTHR44147:SF2">
    <property type="entry name" value="DEHYDROGENASE_REDUCTASE SDR FAMILY MEMBER 1"/>
    <property type="match status" value="1"/>
</dbReference>
<dbReference type="AlphaFoldDB" id="A0A7G9RHM8"/>
<dbReference type="Proteomes" id="UP000515947">
    <property type="component" value="Chromosome"/>
</dbReference>
<dbReference type="PANTHER" id="PTHR44147">
    <property type="entry name" value="DEHYDROGENASE/REDUCTASE SDR FAMILY MEMBER 1"/>
    <property type="match status" value="1"/>
</dbReference>
<dbReference type="Gene3D" id="3.40.50.720">
    <property type="entry name" value="NAD(P)-binding Rossmann-like Domain"/>
    <property type="match status" value="1"/>
</dbReference>
<keyword evidence="2" id="KW-1185">Reference proteome</keyword>
<protein>
    <submittedName>
        <fullName evidence="1">SDR family oxidoreductase</fullName>
    </submittedName>
</protein>
<dbReference type="InterPro" id="IPR036291">
    <property type="entry name" value="NAD(P)-bd_dom_sf"/>
</dbReference>
<evidence type="ECO:0000313" key="1">
    <source>
        <dbReference type="EMBL" id="QNN55103.1"/>
    </source>
</evidence>
<proteinExistence type="predicted"/>
<dbReference type="EMBL" id="CP060713">
    <property type="protein sequence ID" value="QNN55103.1"/>
    <property type="molecule type" value="Genomic_DNA"/>
</dbReference>
<reference evidence="1 2" key="1">
    <citation type="submission" date="2020-08" db="EMBL/GenBank/DDBJ databases">
        <title>Genome sequence of Nocardioides mesophilus KACC 16243T.</title>
        <authorList>
            <person name="Hyun D.-W."/>
            <person name="Bae J.-W."/>
        </authorList>
    </citation>
    <scope>NUCLEOTIDE SEQUENCE [LARGE SCALE GENOMIC DNA]</scope>
    <source>
        <strain evidence="1 2">KACC 16243</strain>
    </source>
</reference>
<name>A0A7G9RHM8_9ACTN</name>
<dbReference type="NCBIfam" id="NF006159">
    <property type="entry name" value="PRK08303.1"/>
    <property type="match status" value="1"/>
</dbReference>
<organism evidence="1 2">
    <name type="scientific">Nocardioides mesophilus</name>
    <dbReference type="NCBI Taxonomy" id="433659"/>
    <lineage>
        <taxon>Bacteria</taxon>
        <taxon>Bacillati</taxon>
        <taxon>Actinomycetota</taxon>
        <taxon>Actinomycetes</taxon>
        <taxon>Propionibacteriales</taxon>
        <taxon>Nocardioidaceae</taxon>
        <taxon>Nocardioides</taxon>
    </lineage>
</organism>
<dbReference type="InterPro" id="IPR002347">
    <property type="entry name" value="SDR_fam"/>
</dbReference>
<evidence type="ECO:0000313" key="2">
    <source>
        <dbReference type="Proteomes" id="UP000515947"/>
    </source>
</evidence>
<dbReference type="KEGG" id="nmes:H9L09_16135"/>
<gene>
    <name evidence="1" type="ORF">H9L09_16135</name>
</gene>
<dbReference type="PRINTS" id="PR00081">
    <property type="entry name" value="GDHRDH"/>
</dbReference>
<dbReference type="Pfam" id="PF00106">
    <property type="entry name" value="adh_short"/>
    <property type="match status" value="1"/>
</dbReference>
<accession>A0A7G9RHM8</accession>
<dbReference type="SUPFAM" id="SSF51735">
    <property type="entry name" value="NAD(P)-binding Rossmann-fold domains"/>
    <property type="match status" value="1"/>
</dbReference>